<name>A0A1X0NCX4_9PSED</name>
<reference evidence="2" key="1">
    <citation type="submission" date="2017-02" db="EMBL/GenBank/DDBJ databases">
        <title>Pseudomonas floridae sp. nov., a novel pathogenic bacterial species isolated from tomato.</title>
        <authorList>
            <person name="Timilsina S."/>
            <person name="Vallad G.E."/>
            <person name="Jones J.B."/>
        </authorList>
    </citation>
    <scope>NUCLEOTIDE SEQUENCE [LARGE SCALE GENOMIC DNA]</scope>
    <source>
        <strain evidence="2">GEV388</strain>
    </source>
</reference>
<dbReference type="Gene3D" id="4.10.220.110">
    <property type="match status" value="1"/>
</dbReference>
<dbReference type="InterPro" id="IPR006533">
    <property type="entry name" value="T6SS_Vgr_RhsGE"/>
</dbReference>
<dbReference type="EMBL" id="MUIO01000002">
    <property type="protein sequence ID" value="ORC62284.1"/>
    <property type="molecule type" value="Genomic_DNA"/>
</dbReference>
<dbReference type="InterPro" id="IPR017847">
    <property type="entry name" value="T6SS_RhsGE_Vgr_subset"/>
</dbReference>
<dbReference type="OrthoDB" id="9762420at2"/>
<keyword evidence="2" id="KW-1185">Reference proteome</keyword>
<dbReference type="InterPro" id="IPR037026">
    <property type="entry name" value="Vgr_OB-fold_dom_sf"/>
</dbReference>
<comment type="caution">
    <text evidence="1">The sequence shown here is derived from an EMBL/GenBank/DDBJ whole genome shotgun (WGS) entry which is preliminary data.</text>
</comment>
<sequence length="655" mass="73977">MCNDPQLPITLAIADCQMDLHVISFTGLDALNAVYRFDIDLIGTAAALDTAGLVGRGAFLSFGTPDQGVHGMIQHAIEVYAGARFRHYRLVLMPAVQKLARPSRRSAYHDMSVPQLIEHLLERHDLQAGTYRFEHMTGVYPRRPVRVQYDESDLHLLQRLCEEEGIHFRFEHAPDRHALVFSDDPASFPERKLPIHFDCERAPQNLLPALTHLAEHRSIHIDRPGRTWHAGQPNRFNIPKQSATPTTDAINESLEAPVGQHSADRQVAYRQQRSARHLERLRCESRHFYGSSTQPGLRSGEILQVLDHPEPLLNDQWLLIEVRHAGRQLQTLEGVDPHDIAAIIQALPEQELPTVDLAADEGYTNRLAAIPWSMPFRPSLKHFKRTVRGLHRATLMPTTLNIDADESLSAYRAIRFDWQDALAQTLERWPLAHVACSDANPVGQLQAGARVAVGHLNNDPDRPVICGALHKTGSTPETRVLLEGIAAQSPIYVHLRDGQRLRFESDRHLMIRGEQIELHLTPTSISVLGNATPKAFSPADLDENATNMSDLRLTTLPGLQGEPLTGRIWYIVRMREPGLQHLARLEPEHFLFEGTTDGRGYLGLSTAQRRRLIREYQSTPRHLWLIHPGECLALHTYFQQNWTPQQRQALILSSP</sequence>
<accession>A0A1X0NCX4</accession>
<dbReference type="Pfam" id="PF05954">
    <property type="entry name" value="Phage_GPD"/>
    <property type="match status" value="1"/>
</dbReference>
<evidence type="ECO:0000313" key="1">
    <source>
        <dbReference type="EMBL" id="ORC62284.1"/>
    </source>
</evidence>
<dbReference type="Gene3D" id="3.55.50.10">
    <property type="entry name" value="Baseplate protein-like domains"/>
    <property type="match status" value="1"/>
</dbReference>
<gene>
    <name evidence="1" type="ORF">BZK31_01205</name>
</gene>
<dbReference type="AlphaFoldDB" id="A0A1X0NCX4"/>
<evidence type="ECO:0008006" key="3">
    <source>
        <dbReference type="Google" id="ProtNLM"/>
    </source>
</evidence>
<dbReference type="STRING" id="1958950.BZK31_01205"/>
<dbReference type="Gene3D" id="2.30.110.50">
    <property type="match status" value="1"/>
</dbReference>
<proteinExistence type="predicted"/>
<protein>
    <recommendedName>
        <fullName evidence="3">Type IV secretion protein Rhs</fullName>
    </recommendedName>
</protein>
<evidence type="ECO:0000313" key="2">
    <source>
        <dbReference type="Proteomes" id="UP000192815"/>
    </source>
</evidence>
<dbReference type="NCBIfam" id="TIGR01646">
    <property type="entry name" value="vgr_GE"/>
    <property type="match status" value="1"/>
</dbReference>
<dbReference type="NCBIfam" id="TIGR03361">
    <property type="entry name" value="VI_Rhs_Vgr"/>
    <property type="match status" value="1"/>
</dbReference>
<dbReference type="Proteomes" id="UP000192815">
    <property type="component" value="Unassembled WGS sequence"/>
</dbReference>
<organism evidence="1 2">
    <name type="scientific">Pseudomonas floridensis</name>
    <dbReference type="NCBI Taxonomy" id="1958950"/>
    <lineage>
        <taxon>Bacteria</taxon>
        <taxon>Pseudomonadati</taxon>
        <taxon>Pseudomonadota</taxon>
        <taxon>Gammaproteobacteria</taxon>
        <taxon>Pseudomonadales</taxon>
        <taxon>Pseudomonadaceae</taxon>
        <taxon>Pseudomonas</taxon>
    </lineage>
</organism>
<dbReference type="RefSeq" id="WP_083180924.1">
    <property type="nucleotide sequence ID" value="NZ_CBCRZR010000002.1"/>
</dbReference>
<dbReference type="SUPFAM" id="SSF69279">
    <property type="entry name" value="Phage tail proteins"/>
    <property type="match status" value="2"/>
</dbReference>
<dbReference type="Gene3D" id="2.40.50.230">
    <property type="entry name" value="Gp5 N-terminal domain"/>
    <property type="match status" value="1"/>
</dbReference>